<dbReference type="AlphaFoldDB" id="A0A0H3BZJ5"/>
<dbReference type="Proteomes" id="UP000006901">
    <property type="component" value="Plasmid ZS7_lp25"/>
</dbReference>
<evidence type="ECO:0000313" key="2">
    <source>
        <dbReference type="Proteomes" id="UP000006901"/>
    </source>
</evidence>
<organism evidence="1 2">
    <name type="scientific">Borreliella burgdorferi (strain ZS7)</name>
    <name type="common">Borrelia burgdorferi</name>
    <dbReference type="NCBI Taxonomy" id="445985"/>
    <lineage>
        <taxon>Bacteria</taxon>
        <taxon>Pseudomonadati</taxon>
        <taxon>Spirochaetota</taxon>
        <taxon>Spirochaetia</taxon>
        <taxon>Spirochaetales</taxon>
        <taxon>Borreliaceae</taxon>
        <taxon>Borreliella</taxon>
    </lineage>
</organism>
<dbReference type="Pfam" id="PF02890">
    <property type="entry name" value="DUF226"/>
    <property type="match status" value="1"/>
</dbReference>
<keyword evidence="1" id="KW-0614">Plasmid</keyword>
<dbReference type="InterPro" id="IPR004180">
    <property type="entry name" value="DUF226_BOR_spp"/>
</dbReference>
<dbReference type="RefSeq" id="WP_010258957.1">
    <property type="nucleotide sequence ID" value="NC_011783.1"/>
</dbReference>
<accession>A0A0H3BZJ5</accession>
<gene>
    <name evidence="1" type="ordered locus">BbuZS7_E13</name>
</gene>
<dbReference type="KEGG" id="bbz:BbuZS7_E13"/>
<evidence type="ECO:0000313" key="1">
    <source>
        <dbReference type="EMBL" id="ACK74196.1"/>
    </source>
</evidence>
<protein>
    <submittedName>
        <fullName evidence="1">Borrelia family protein</fullName>
    </submittedName>
</protein>
<geneLocation type="plasmid" evidence="1 2">
    <name>ZS7_lp25</name>
</geneLocation>
<proteinExistence type="predicted"/>
<dbReference type="EMBL" id="CP001198">
    <property type="protein sequence ID" value="ACK74196.1"/>
    <property type="molecule type" value="Genomic_DNA"/>
</dbReference>
<reference evidence="1 2" key="1">
    <citation type="journal article" date="2011" name="J. Bacteriol.">
        <title>Whole-genome sequences of thirteen isolates of Borrelia burgdorferi.</title>
        <authorList>
            <person name="Schutzer S.E."/>
            <person name="Fraser-Liggett C.M."/>
            <person name="Casjens S.R."/>
            <person name="Qiu W.G."/>
            <person name="Dunn J.J."/>
            <person name="Mongodin E.F."/>
            <person name="Luft B.J."/>
        </authorList>
    </citation>
    <scope>NUCLEOTIDE SEQUENCE [LARGE SCALE GENOMIC DNA]</scope>
    <source>
        <strain evidence="1 2">ZS7</strain>
        <plasmid evidence="1 2">ZS7_lp25</plasmid>
    </source>
</reference>
<dbReference type="HOGENOM" id="CLU_109712_0_0_12"/>
<sequence length="187" mass="22799">MKSVLEKLKNKKKEIIKKSRKPEIFIKKEILNERAIYHTKMLMDLYKFEINRYKKNKFLILFRKLFNQGKLEGLNLFSTKENDKFIGIFYGYRKPIKNIVIKYKINGTLKSYTFSKVYYIEFKFKKGSVFCYLRSLARLIKKEKINKKYFQTFIDMLNRLEKKVYEFYCKELPDGGIINKWIEKTLK</sequence>
<name>A0A0H3BZJ5_BORBZ</name>